<name>A0AC61PMY9_9FIRM</name>
<reference evidence="1" key="1">
    <citation type="submission" date="2017-04" db="EMBL/GenBank/DDBJ databases">
        <authorList>
            <person name="Varghese N."/>
            <person name="Submissions S."/>
        </authorList>
    </citation>
    <scope>NUCLEOTIDE SEQUENCE</scope>
    <source>
        <strain evidence="1">WTE2008</strain>
    </source>
</reference>
<keyword evidence="1" id="KW-0238">DNA-binding</keyword>
<proteinExistence type="predicted"/>
<gene>
    <name evidence="1" type="ORF">SAMN06297397_2206</name>
</gene>
<dbReference type="EMBL" id="FWXZ01000004">
    <property type="protein sequence ID" value="SMC72712.1"/>
    <property type="molecule type" value="Genomic_DNA"/>
</dbReference>
<comment type="caution">
    <text evidence="1">The sequence shown here is derived from an EMBL/GenBank/DDBJ whole genome shotgun (WGS) entry which is preliminary data.</text>
</comment>
<dbReference type="Proteomes" id="UP000192328">
    <property type="component" value="Unassembled WGS sequence"/>
</dbReference>
<evidence type="ECO:0000313" key="2">
    <source>
        <dbReference type="Proteomes" id="UP000192328"/>
    </source>
</evidence>
<sequence length="278" mass="32595">MTIKEFSRLCGCNPKTIRYYDHVDLLKPVKVDSTTGYRYYDEDQALQYVKIKNLQIAGFSIEEIKGLLDADNDTVFNAFSEKIKDQEDRLRKTREIQQSYLDEVNRMKEKVSQFRKGVLNLTEDYDPMEEFGISAEEYKEILDSLTGYLENRKLSEIHFDYDLPSDGVQPEEEPEYLDILNSPDYEVLCEQHGWEHVREVMDRFTVPDDGKEYMLLFAFSEEKENQMSLATVLAVILARNATKRMETRKANPNFGCNVTKSEDGKNHFWVLVEKKEKE</sequence>
<accession>A0AC61PMY9</accession>
<keyword evidence="2" id="KW-1185">Reference proteome</keyword>
<organism evidence="1 2">
    <name type="scientific">Aristaeella lactis</name>
    <dbReference type="NCBI Taxonomy" id="3046383"/>
    <lineage>
        <taxon>Bacteria</taxon>
        <taxon>Bacillati</taxon>
        <taxon>Bacillota</taxon>
        <taxon>Clostridia</taxon>
        <taxon>Eubacteriales</taxon>
        <taxon>Aristaeellaceae</taxon>
        <taxon>Aristaeella</taxon>
    </lineage>
</organism>
<protein>
    <submittedName>
        <fullName evidence="1">DNA-binding transcriptional regulator, MerR family</fullName>
    </submittedName>
</protein>
<evidence type="ECO:0000313" key="1">
    <source>
        <dbReference type="EMBL" id="SMC72712.1"/>
    </source>
</evidence>